<name>A0A397S353_9GLOM</name>
<keyword evidence="2" id="KW-1133">Transmembrane helix</keyword>
<dbReference type="OrthoDB" id="2438472at2759"/>
<keyword evidence="4" id="KW-1185">Reference proteome</keyword>
<protein>
    <submittedName>
        <fullName evidence="3">Uncharacterized protein</fullName>
    </submittedName>
</protein>
<keyword evidence="2" id="KW-0472">Membrane</keyword>
<evidence type="ECO:0000313" key="4">
    <source>
        <dbReference type="Proteomes" id="UP000265703"/>
    </source>
</evidence>
<feature type="transmembrane region" description="Helical" evidence="2">
    <location>
        <begin position="194"/>
        <end position="215"/>
    </location>
</feature>
<reference evidence="3 4" key="1">
    <citation type="submission" date="2018-06" db="EMBL/GenBank/DDBJ databases">
        <title>Comparative genomics reveals the genomic features of Rhizophagus irregularis, R. cerebriforme, R. diaphanum and Gigaspora rosea, and their symbiotic lifestyle signature.</title>
        <authorList>
            <person name="Morin E."/>
            <person name="San Clemente H."/>
            <person name="Chen E.C.H."/>
            <person name="De La Providencia I."/>
            <person name="Hainaut M."/>
            <person name="Kuo A."/>
            <person name="Kohler A."/>
            <person name="Murat C."/>
            <person name="Tang N."/>
            <person name="Roy S."/>
            <person name="Loubradou J."/>
            <person name="Henrissat B."/>
            <person name="Grigoriev I.V."/>
            <person name="Corradi N."/>
            <person name="Roux C."/>
            <person name="Martin F.M."/>
        </authorList>
    </citation>
    <scope>NUCLEOTIDE SEQUENCE [LARGE SCALE GENOMIC DNA]</scope>
    <source>
        <strain evidence="3 4">DAOM 227022</strain>
    </source>
</reference>
<feature type="transmembrane region" description="Helical" evidence="2">
    <location>
        <begin position="166"/>
        <end position="182"/>
    </location>
</feature>
<feature type="region of interest" description="Disordered" evidence="1">
    <location>
        <begin position="76"/>
        <end position="96"/>
    </location>
</feature>
<comment type="caution">
    <text evidence="3">The sequence shown here is derived from an EMBL/GenBank/DDBJ whole genome shotgun (WGS) entry which is preliminary data.</text>
</comment>
<proteinExistence type="predicted"/>
<gene>
    <name evidence="3" type="ORF">C1645_793555</name>
</gene>
<accession>A0A397S353</accession>
<sequence>MEEQYQSRYNLPPINFNFSSESKIYVKDDVYPYNTTDDFSYKPLFTSSFNLTENKDYFVNIIEDSKEFNEDLTSPLSSLSSSSNSSTTSLSSPSIHSPSLQYLSNDLNSYIYPYRYEPLSMIIPEPPKKEFTNLNSNPNFFPSFNIFLRSFTFYPSGKIDRTWRNLVIWSILLTLLCYLDPFEAKYINRFITPIRYFVICLTIISLIFRIIIIFVQNNNSFKSYIKSHTISTTNNNNNNNNNNSSPTDTETQQQQQDATVINMEQNYQYARNTRESNNENSGGFAEPSLFRGCCAGCCTGECCNLRNANCRDCVNYTLAGCLNAICCFASQQN</sequence>
<evidence type="ECO:0000256" key="2">
    <source>
        <dbReference type="SAM" id="Phobius"/>
    </source>
</evidence>
<evidence type="ECO:0000313" key="3">
    <source>
        <dbReference type="EMBL" id="RIA79922.1"/>
    </source>
</evidence>
<feature type="region of interest" description="Disordered" evidence="1">
    <location>
        <begin position="232"/>
        <end position="256"/>
    </location>
</feature>
<dbReference type="AlphaFoldDB" id="A0A397S353"/>
<keyword evidence="2" id="KW-0812">Transmembrane</keyword>
<evidence type="ECO:0000256" key="1">
    <source>
        <dbReference type="SAM" id="MobiDB-lite"/>
    </source>
</evidence>
<dbReference type="Proteomes" id="UP000265703">
    <property type="component" value="Unassembled WGS sequence"/>
</dbReference>
<feature type="compositionally biased region" description="Polar residues" evidence="1">
    <location>
        <begin position="244"/>
        <end position="256"/>
    </location>
</feature>
<organism evidence="3 4">
    <name type="scientific">Glomus cerebriforme</name>
    <dbReference type="NCBI Taxonomy" id="658196"/>
    <lineage>
        <taxon>Eukaryota</taxon>
        <taxon>Fungi</taxon>
        <taxon>Fungi incertae sedis</taxon>
        <taxon>Mucoromycota</taxon>
        <taxon>Glomeromycotina</taxon>
        <taxon>Glomeromycetes</taxon>
        <taxon>Glomerales</taxon>
        <taxon>Glomeraceae</taxon>
        <taxon>Glomus</taxon>
    </lineage>
</organism>
<feature type="compositionally biased region" description="Low complexity" evidence="1">
    <location>
        <begin position="234"/>
        <end position="243"/>
    </location>
</feature>
<dbReference type="EMBL" id="QKYT01001095">
    <property type="protein sequence ID" value="RIA79922.1"/>
    <property type="molecule type" value="Genomic_DNA"/>
</dbReference>